<feature type="domain" description="Acyl-CoA dehydrogenase C-terminal" evidence="4">
    <location>
        <begin position="232"/>
        <end position="363"/>
    </location>
</feature>
<comment type="similarity">
    <text evidence="2">Belongs to the HpaH/HsaA monooxygenase family.</text>
</comment>
<dbReference type="GO" id="GO:0005737">
    <property type="term" value="C:cytoplasm"/>
    <property type="evidence" value="ECO:0007669"/>
    <property type="project" value="TreeGrafter"/>
</dbReference>
<comment type="caution">
    <text evidence="5">The sequence shown here is derived from an EMBL/GenBank/DDBJ whole genome shotgun (WGS) entry which is preliminary data.</text>
</comment>
<keyword evidence="1" id="KW-0560">Oxidoreductase</keyword>
<accession>A0A059FN21</accession>
<dbReference type="SUPFAM" id="SSF47203">
    <property type="entry name" value="Acyl-CoA dehydrogenase C-terminal domain-like"/>
    <property type="match status" value="1"/>
</dbReference>
<dbReference type="Pfam" id="PF08028">
    <property type="entry name" value="Acyl-CoA_dh_2"/>
    <property type="match status" value="1"/>
</dbReference>
<proteinExistence type="inferred from homology"/>
<dbReference type="InterPro" id="IPR009100">
    <property type="entry name" value="AcylCoA_DH/oxidase_NM_dom_sf"/>
</dbReference>
<dbReference type="GO" id="GO:0033539">
    <property type="term" value="P:fatty acid beta-oxidation using acyl-CoA dehydrogenase"/>
    <property type="evidence" value="ECO:0007669"/>
    <property type="project" value="TreeGrafter"/>
</dbReference>
<keyword evidence="6" id="KW-1185">Reference proteome</keyword>
<evidence type="ECO:0000256" key="2">
    <source>
        <dbReference type="ARBA" id="ARBA00049661"/>
    </source>
</evidence>
<dbReference type="GO" id="GO:0016787">
    <property type="term" value="F:hydrolase activity"/>
    <property type="evidence" value="ECO:0007669"/>
    <property type="project" value="UniProtKB-KW"/>
</dbReference>
<dbReference type="Proteomes" id="UP000025061">
    <property type="component" value="Unassembled WGS sequence"/>
</dbReference>
<dbReference type="Gene3D" id="2.40.110.10">
    <property type="entry name" value="Butyryl-CoA Dehydrogenase, subunit A, domain 2"/>
    <property type="match status" value="1"/>
</dbReference>
<dbReference type="OrthoDB" id="7316074at2"/>
<dbReference type="InterPro" id="IPR013786">
    <property type="entry name" value="AcylCoA_DH/ox_N"/>
</dbReference>
<evidence type="ECO:0000259" key="3">
    <source>
        <dbReference type="Pfam" id="PF02771"/>
    </source>
</evidence>
<dbReference type="PANTHER" id="PTHR48083">
    <property type="entry name" value="MEDIUM-CHAIN SPECIFIC ACYL-COA DEHYDROGENASE, MITOCHONDRIAL-RELATED"/>
    <property type="match status" value="1"/>
</dbReference>
<reference evidence="5 6" key="1">
    <citation type="submission" date="2013-04" db="EMBL/GenBank/DDBJ databases">
        <title>Hyphomonas hirschiana VP5 Genome Sequencing.</title>
        <authorList>
            <person name="Lai Q."/>
            <person name="Shao Z."/>
        </authorList>
    </citation>
    <scope>NUCLEOTIDE SEQUENCE [LARGE SCALE GENOMIC DNA]</scope>
    <source>
        <strain evidence="5 6">VP5</strain>
    </source>
</reference>
<dbReference type="Gene3D" id="1.10.540.10">
    <property type="entry name" value="Acyl-CoA dehydrogenase/oxidase, N-terminal domain"/>
    <property type="match status" value="1"/>
</dbReference>
<evidence type="ECO:0000313" key="5">
    <source>
        <dbReference type="EMBL" id="KCZ92050.1"/>
    </source>
</evidence>
<keyword evidence="5" id="KW-0378">Hydrolase</keyword>
<dbReference type="GO" id="GO:0003995">
    <property type="term" value="F:acyl-CoA dehydrogenase activity"/>
    <property type="evidence" value="ECO:0007669"/>
    <property type="project" value="TreeGrafter"/>
</dbReference>
<feature type="domain" description="Acyl-CoA dehydrogenase/oxidase N-terminal" evidence="3">
    <location>
        <begin position="16"/>
        <end position="87"/>
    </location>
</feature>
<evidence type="ECO:0000259" key="4">
    <source>
        <dbReference type="Pfam" id="PF08028"/>
    </source>
</evidence>
<sequence>MTMQTTLALLQPLLPELAARAGDMEAARRLPADLAQKLAAAGVFRMVTPRTFGGLELSPREIVEVTEAAARANASAGWCVMIAATTALNAAYMAPEYAREIYADPLTITGGVFAPMGKAVVEGDHYRVSGRWQWGSGSANCSWLCGGCTVWEADEMKRLPSGAPDTRMMVFPASEVTLHDTWHVMGLKGTGSGDIEVKDILVPRGRSVSLVADAPRESGALFKFPAFGLLALGVSAVALGNARGALDAFHALATVKKSQGSSKTLSERQAMQADYARCEAQWRAARAYLFAEIDRVWTIAQGDGAIPMEARADLRLACTHMTRTGADICRTLYDLGGGAALFEASDLQRRFRDAHAITQHIVTAPSTLELTGRILFGLPTDGAMV</sequence>
<dbReference type="PIRSF" id="PIRSF016578">
    <property type="entry name" value="HsaA"/>
    <property type="match status" value="1"/>
</dbReference>
<dbReference type="EMBL" id="ARYI01000010">
    <property type="protein sequence ID" value="KCZ92050.1"/>
    <property type="molecule type" value="Genomic_DNA"/>
</dbReference>
<dbReference type="SUPFAM" id="SSF56645">
    <property type="entry name" value="Acyl-CoA dehydrogenase NM domain-like"/>
    <property type="match status" value="1"/>
</dbReference>
<dbReference type="AlphaFoldDB" id="A0A059FN21"/>
<name>A0A059FN21_9PROT</name>
<evidence type="ECO:0000313" key="6">
    <source>
        <dbReference type="Proteomes" id="UP000025061"/>
    </source>
</evidence>
<dbReference type="PATRIC" id="fig|1280951.3.peg.2517"/>
<evidence type="ECO:0000256" key="1">
    <source>
        <dbReference type="ARBA" id="ARBA00023002"/>
    </source>
</evidence>
<dbReference type="InterPro" id="IPR046373">
    <property type="entry name" value="Acyl-CoA_Oxase/DH_mid-dom_sf"/>
</dbReference>
<dbReference type="InterPro" id="IPR036250">
    <property type="entry name" value="AcylCo_DH-like_C"/>
</dbReference>
<organism evidence="5 6">
    <name type="scientific">Hyphomonas hirschiana VP5</name>
    <dbReference type="NCBI Taxonomy" id="1280951"/>
    <lineage>
        <taxon>Bacteria</taxon>
        <taxon>Pseudomonadati</taxon>
        <taxon>Pseudomonadota</taxon>
        <taxon>Alphaproteobacteria</taxon>
        <taxon>Hyphomonadales</taxon>
        <taxon>Hyphomonadaceae</taxon>
        <taxon>Hyphomonas</taxon>
    </lineage>
</organism>
<dbReference type="InterPro" id="IPR013107">
    <property type="entry name" value="Acyl-CoA_DH_C"/>
</dbReference>
<protein>
    <submittedName>
        <fullName evidence="5">Putative hydrolase NrgC</fullName>
    </submittedName>
</protein>
<dbReference type="InterPro" id="IPR050741">
    <property type="entry name" value="Acyl-CoA_dehydrogenase"/>
</dbReference>
<dbReference type="GO" id="GO:0050660">
    <property type="term" value="F:flavin adenine dinucleotide binding"/>
    <property type="evidence" value="ECO:0007669"/>
    <property type="project" value="InterPro"/>
</dbReference>
<dbReference type="PANTHER" id="PTHR48083:SF5">
    <property type="entry name" value="NRGC PROTEIN"/>
    <property type="match status" value="1"/>
</dbReference>
<dbReference type="InterPro" id="IPR037069">
    <property type="entry name" value="AcylCoA_DH/ox_N_sf"/>
</dbReference>
<dbReference type="Gene3D" id="1.20.140.10">
    <property type="entry name" value="Butyryl-CoA Dehydrogenase, subunit A, domain 3"/>
    <property type="match status" value="1"/>
</dbReference>
<dbReference type="Pfam" id="PF02771">
    <property type="entry name" value="Acyl-CoA_dh_N"/>
    <property type="match status" value="1"/>
</dbReference>
<gene>
    <name evidence="5" type="ORF">HHI_12494</name>
</gene>